<reference evidence="1" key="1">
    <citation type="journal article" date="2012" name="Nature">
        <title>The tomato genome sequence provides insights into fleshy fruit evolution.</title>
        <authorList>
            <consortium name="Tomato Genome Consortium"/>
        </authorList>
    </citation>
    <scope>NUCLEOTIDE SEQUENCE [LARGE SCALE GENOMIC DNA]</scope>
    <source>
        <strain evidence="1">cv. Heinz 1706</strain>
    </source>
</reference>
<dbReference type="PaxDb" id="4081-Solyc01g016430.1.1"/>
<dbReference type="AlphaFoldDB" id="A0A3Q7ECC5"/>
<sequence length="113" mass="12370">MIDKIIPKIIIYMSIYSSFELQASTIIIPPSSSRIAPRSLSLRSSSSPTSVKVDVVDTVKFSRNYLQPILPSQITSSSSSSSCGNLYRRSGQVLLQLSLGIIQSLYKKCILGN</sequence>
<dbReference type="EnsemblPlants" id="Solyc01g016430.1.1">
    <property type="protein sequence ID" value="Solyc01g016430.1.1.1"/>
    <property type="gene ID" value="Solyc01g016430.1"/>
</dbReference>
<accession>A0A3Q7ECC5</accession>
<evidence type="ECO:0000313" key="2">
    <source>
        <dbReference type="Proteomes" id="UP000004994"/>
    </source>
</evidence>
<proteinExistence type="predicted"/>
<protein>
    <submittedName>
        <fullName evidence="1">Uncharacterized protein</fullName>
    </submittedName>
</protein>
<evidence type="ECO:0000313" key="1">
    <source>
        <dbReference type="EnsemblPlants" id="Solyc01g016430.1.1.1"/>
    </source>
</evidence>
<dbReference type="InParanoid" id="A0A3Q7ECC5"/>
<reference evidence="1" key="2">
    <citation type="submission" date="2019-01" db="UniProtKB">
        <authorList>
            <consortium name="EnsemblPlants"/>
        </authorList>
    </citation>
    <scope>IDENTIFICATION</scope>
    <source>
        <strain evidence="1">cv. Heinz 1706</strain>
    </source>
</reference>
<dbReference type="Proteomes" id="UP000004994">
    <property type="component" value="Chromosome 1"/>
</dbReference>
<name>A0A3Q7ECC5_SOLLC</name>
<organism evidence="1">
    <name type="scientific">Solanum lycopersicum</name>
    <name type="common">Tomato</name>
    <name type="synonym">Lycopersicon esculentum</name>
    <dbReference type="NCBI Taxonomy" id="4081"/>
    <lineage>
        <taxon>Eukaryota</taxon>
        <taxon>Viridiplantae</taxon>
        <taxon>Streptophyta</taxon>
        <taxon>Embryophyta</taxon>
        <taxon>Tracheophyta</taxon>
        <taxon>Spermatophyta</taxon>
        <taxon>Magnoliopsida</taxon>
        <taxon>eudicotyledons</taxon>
        <taxon>Gunneridae</taxon>
        <taxon>Pentapetalae</taxon>
        <taxon>asterids</taxon>
        <taxon>lamiids</taxon>
        <taxon>Solanales</taxon>
        <taxon>Solanaceae</taxon>
        <taxon>Solanoideae</taxon>
        <taxon>Solaneae</taxon>
        <taxon>Solanum</taxon>
        <taxon>Solanum subgen. Lycopersicon</taxon>
    </lineage>
</organism>
<keyword evidence="2" id="KW-1185">Reference proteome</keyword>
<dbReference type="Gramene" id="Solyc01g016430.1.1">
    <property type="protein sequence ID" value="Solyc01g016430.1.1.1"/>
    <property type="gene ID" value="Solyc01g016430.1"/>
</dbReference>